<feature type="transmembrane region" description="Helical" evidence="1">
    <location>
        <begin position="17"/>
        <end position="39"/>
    </location>
</feature>
<proteinExistence type="predicted"/>
<dbReference type="AlphaFoldDB" id="A0A560IW79"/>
<accession>A0A560IW79</accession>
<name>A0A560IW79_9BRAD</name>
<organism evidence="2 3">
    <name type="scientific">Bradyrhizobium sacchari</name>
    <dbReference type="NCBI Taxonomy" id="1399419"/>
    <lineage>
        <taxon>Bacteria</taxon>
        <taxon>Pseudomonadati</taxon>
        <taxon>Pseudomonadota</taxon>
        <taxon>Alphaproteobacteria</taxon>
        <taxon>Hyphomicrobiales</taxon>
        <taxon>Nitrobacteraceae</taxon>
        <taxon>Bradyrhizobium</taxon>
    </lineage>
</organism>
<evidence type="ECO:0000313" key="2">
    <source>
        <dbReference type="EMBL" id="TWB76013.1"/>
    </source>
</evidence>
<reference evidence="2 3" key="1">
    <citation type="submission" date="2019-06" db="EMBL/GenBank/DDBJ databases">
        <title>Genomic Encyclopedia of Type Strains, Phase IV (KMG-V): Genome sequencing to study the core and pangenomes of soil and plant-associated prokaryotes.</title>
        <authorList>
            <person name="Whitman W."/>
        </authorList>
    </citation>
    <scope>NUCLEOTIDE SEQUENCE [LARGE SCALE GENOMIC DNA]</scope>
    <source>
        <strain evidence="2 3">BR 10556</strain>
    </source>
</reference>
<comment type="caution">
    <text evidence="2">The sequence shown here is derived from an EMBL/GenBank/DDBJ whole genome shotgun (WGS) entry which is preliminary data.</text>
</comment>
<sequence>MHYRLIVEDGGAMMVDIIFKVSIVGLGVFSTVLFSLLVFGL</sequence>
<keyword evidence="1" id="KW-0812">Transmembrane</keyword>
<keyword evidence="1" id="KW-0472">Membrane</keyword>
<dbReference type="Proteomes" id="UP000315914">
    <property type="component" value="Unassembled WGS sequence"/>
</dbReference>
<protein>
    <submittedName>
        <fullName evidence="2">Uncharacterized protein</fullName>
    </submittedName>
</protein>
<dbReference type="EMBL" id="VITW01000004">
    <property type="protein sequence ID" value="TWB76013.1"/>
    <property type="molecule type" value="Genomic_DNA"/>
</dbReference>
<gene>
    <name evidence="2" type="ORF">FBZ95_104193</name>
</gene>
<keyword evidence="3" id="KW-1185">Reference proteome</keyword>
<evidence type="ECO:0000256" key="1">
    <source>
        <dbReference type="SAM" id="Phobius"/>
    </source>
</evidence>
<evidence type="ECO:0000313" key="3">
    <source>
        <dbReference type="Proteomes" id="UP000315914"/>
    </source>
</evidence>
<keyword evidence="1" id="KW-1133">Transmembrane helix</keyword>